<evidence type="ECO:0000313" key="1">
    <source>
        <dbReference type="EMBL" id="KAH9426398.1"/>
    </source>
</evidence>
<dbReference type="InterPro" id="IPR036734">
    <property type="entry name" value="Neur_chan_lig-bd_sf"/>
</dbReference>
<comment type="caution">
    <text evidence="1">The sequence shown here is derived from an EMBL/GenBank/DDBJ whole genome shotgun (WGS) entry which is preliminary data.</text>
</comment>
<accession>A0ABQ8JUY4</accession>
<dbReference type="EMBL" id="NJHN03000010">
    <property type="protein sequence ID" value="KAH9426398.1"/>
    <property type="molecule type" value="Genomic_DNA"/>
</dbReference>
<organism evidence="1 2">
    <name type="scientific">Dermatophagoides pteronyssinus</name>
    <name type="common">European house dust mite</name>
    <dbReference type="NCBI Taxonomy" id="6956"/>
    <lineage>
        <taxon>Eukaryota</taxon>
        <taxon>Metazoa</taxon>
        <taxon>Ecdysozoa</taxon>
        <taxon>Arthropoda</taxon>
        <taxon>Chelicerata</taxon>
        <taxon>Arachnida</taxon>
        <taxon>Acari</taxon>
        <taxon>Acariformes</taxon>
        <taxon>Sarcoptiformes</taxon>
        <taxon>Astigmata</taxon>
        <taxon>Psoroptidia</taxon>
        <taxon>Analgoidea</taxon>
        <taxon>Pyroglyphidae</taxon>
        <taxon>Dermatophagoidinae</taxon>
        <taxon>Dermatophagoides</taxon>
    </lineage>
</organism>
<evidence type="ECO:0000313" key="2">
    <source>
        <dbReference type="Proteomes" id="UP000887458"/>
    </source>
</evidence>
<protein>
    <submittedName>
        <fullName evidence="1">Glycine receptor subunit alpha-3</fullName>
    </submittedName>
</protein>
<keyword evidence="2" id="KW-1185">Reference proteome</keyword>
<dbReference type="Gene3D" id="2.70.170.10">
    <property type="entry name" value="Neurotransmitter-gated ion-channel ligand-binding domain"/>
    <property type="match status" value="1"/>
</dbReference>
<dbReference type="SUPFAM" id="SSF63712">
    <property type="entry name" value="Nicotinic receptor ligand binding domain-like"/>
    <property type="match status" value="1"/>
</dbReference>
<gene>
    <name evidence="1" type="primary">GLRA3_3</name>
    <name evidence="1" type="ORF">DERP_010966</name>
</gene>
<name>A0ABQ8JUY4_DERPT</name>
<dbReference type="Proteomes" id="UP000887458">
    <property type="component" value="Unassembled WGS sequence"/>
</dbReference>
<proteinExistence type="predicted"/>
<reference evidence="1 2" key="1">
    <citation type="journal article" date="2018" name="J. Allergy Clin. Immunol.">
        <title>High-quality assembly of Dermatophagoides pteronyssinus genome and transcriptome reveals a wide range of novel allergens.</title>
        <authorList>
            <person name="Liu X.Y."/>
            <person name="Yang K.Y."/>
            <person name="Wang M.Q."/>
            <person name="Kwok J.S."/>
            <person name="Zeng X."/>
            <person name="Yang Z."/>
            <person name="Xiao X.J."/>
            <person name="Lau C.P."/>
            <person name="Li Y."/>
            <person name="Huang Z.M."/>
            <person name="Ba J.G."/>
            <person name="Yim A.K."/>
            <person name="Ouyang C.Y."/>
            <person name="Ngai S.M."/>
            <person name="Chan T.F."/>
            <person name="Leung E.L."/>
            <person name="Liu L."/>
            <person name="Liu Z.G."/>
            <person name="Tsui S.K."/>
        </authorList>
    </citation>
    <scope>NUCLEOTIDE SEQUENCE [LARGE SCALE GENOMIC DNA]</scope>
    <source>
        <strain evidence="1">Derp</strain>
    </source>
</reference>
<reference evidence="1 2" key="2">
    <citation type="journal article" date="2022" name="Mol. Biol. Evol.">
        <title>Comparative Genomics Reveals Insights into the Divergent Evolution of Astigmatic Mites and Household Pest Adaptations.</title>
        <authorList>
            <person name="Xiong Q."/>
            <person name="Wan A.T."/>
            <person name="Liu X."/>
            <person name="Fung C.S."/>
            <person name="Xiao X."/>
            <person name="Malainual N."/>
            <person name="Hou J."/>
            <person name="Wang L."/>
            <person name="Wang M."/>
            <person name="Yang K.Y."/>
            <person name="Cui Y."/>
            <person name="Leung E.L."/>
            <person name="Nong W."/>
            <person name="Shin S.K."/>
            <person name="Au S.W."/>
            <person name="Jeong K.Y."/>
            <person name="Chew F.T."/>
            <person name="Hui J.H."/>
            <person name="Leung T.F."/>
            <person name="Tungtrongchitr A."/>
            <person name="Zhong N."/>
            <person name="Liu Z."/>
            <person name="Tsui S.K."/>
        </authorList>
    </citation>
    <scope>NUCLEOTIDE SEQUENCE [LARGE SCALE GENOMIC DNA]</scope>
    <source>
        <strain evidence="1">Derp</strain>
    </source>
</reference>
<keyword evidence="1" id="KW-0675">Receptor</keyword>
<sequence length="102" mass="11751">MDFFPFPSVKNGYFYVRYIIPLKGKFRKQNEQTNNRIVQSQADIRQVEKKILDKIIGEGYDSRIRPSGSLNQTVTKRDGPANVTINILIRSISSIDDVTMKK</sequence>